<accession>A0A091CQV9</accession>
<gene>
    <name evidence="2" type="ORF">H920_18057</name>
</gene>
<dbReference type="AlphaFoldDB" id="A0A091CQV9"/>
<reference evidence="2 3" key="1">
    <citation type="submission" date="2013-11" db="EMBL/GenBank/DDBJ databases">
        <title>The Damaraland mole rat (Fukomys damarensis) genome and evolution of African mole rats.</title>
        <authorList>
            <person name="Gladyshev V.N."/>
            <person name="Fang X."/>
        </authorList>
    </citation>
    <scope>NUCLEOTIDE SEQUENCE [LARGE SCALE GENOMIC DNA]</scope>
    <source>
        <tissue evidence="2">Liver</tissue>
    </source>
</reference>
<organism evidence="2 3">
    <name type="scientific">Fukomys damarensis</name>
    <name type="common">Damaraland mole rat</name>
    <name type="synonym">Cryptomys damarensis</name>
    <dbReference type="NCBI Taxonomy" id="885580"/>
    <lineage>
        <taxon>Eukaryota</taxon>
        <taxon>Metazoa</taxon>
        <taxon>Chordata</taxon>
        <taxon>Craniata</taxon>
        <taxon>Vertebrata</taxon>
        <taxon>Euteleostomi</taxon>
        <taxon>Mammalia</taxon>
        <taxon>Eutheria</taxon>
        <taxon>Euarchontoglires</taxon>
        <taxon>Glires</taxon>
        <taxon>Rodentia</taxon>
        <taxon>Hystricomorpha</taxon>
        <taxon>Bathyergidae</taxon>
        <taxon>Fukomys</taxon>
    </lineage>
</organism>
<feature type="region of interest" description="Disordered" evidence="1">
    <location>
        <begin position="76"/>
        <end position="96"/>
    </location>
</feature>
<proteinExistence type="predicted"/>
<evidence type="ECO:0000313" key="3">
    <source>
        <dbReference type="Proteomes" id="UP000028990"/>
    </source>
</evidence>
<evidence type="ECO:0000313" key="2">
    <source>
        <dbReference type="EMBL" id="KFO20557.1"/>
    </source>
</evidence>
<protein>
    <submittedName>
        <fullName evidence="2">Coiled-coil domain-containing protein 19, mitochondrial</fullName>
    </submittedName>
</protein>
<evidence type="ECO:0000256" key="1">
    <source>
        <dbReference type="SAM" id="MobiDB-lite"/>
    </source>
</evidence>
<sequence length="96" mass="11453">MEKNQEECLLLTKQQKEQMLENTEQFHEEDLWDRKLRCQQKLKVQAESKCTKTTGRAVTQKLEDQMVMEFPKKVAQGAQFKDEQERLQGEKRRLPA</sequence>
<name>A0A091CQV9_FUKDA</name>
<dbReference type="EMBL" id="KN124704">
    <property type="protein sequence ID" value="KFO20557.1"/>
    <property type="molecule type" value="Genomic_DNA"/>
</dbReference>
<dbReference type="Proteomes" id="UP000028990">
    <property type="component" value="Unassembled WGS sequence"/>
</dbReference>
<keyword evidence="3" id="KW-1185">Reference proteome</keyword>
<feature type="compositionally biased region" description="Basic and acidic residues" evidence="1">
    <location>
        <begin position="80"/>
        <end position="96"/>
    </location>
</feature>